<dbReference type="EMBL" id="JBEDUW010000341">
    <property type="protein sequence ID" value="KAK9901022.1"/>
    <property type="molecule type" value="Genomic_DNA"/>
</dbReference>
<name>A0AAW1VI82_RUBAR</name>
<dbReference type="Proteomes" id="UP001457282">
    <property type="component" value="Unassembled WGS sequence"/>
</dbReference>
<keyword evidence="3" id="KW-1185">Reference proteome</keyword>
<dbReference type="AlphaFoldDB" id="A0AAW1VI82"/>
<evidence type="ECO:0000256" key="1">
    <source>
        <dbReference type="SAM" id="MobiDB-lite"/>
    </source>
</evidence>
<sequence>MAILCQVHHQTVPSATESRPSINTTSSPSTLLCPISIHQITNHSSIHNQPVNLQPTRKTQQFHKAQIDPLCPFSSEEPEVTPSPESFTHHRETTMMLIDYHHRRSVSFSAAVD</sequence>
<evidence type="ECO:0000313" key="2">
    <source>
        <dbReference type="EMBL" id="KAK9901022.1"/>
    </source>
</evidence>
<comment type="caution">
    <text evidence="2">The sequence shown here is derived from an EMBL/GenBank/DDBJ whole genome shotgun (WGS) entry which is preliminary data.</text>
</comment>
<evidence type="ECO:0000313" key="3">
    <source>
        <dbReference type="Proteomes" id="UP001457282"/>
    </source>
</evidence>
<accession>A0AAW1VI82</accession>
<feature type="region of interest" description="Disordered" evidence="1">
    <location>
        <begin position="9"/>
        <end position="28"/>
    </location>
</feature>
<gene>
    <name evidence="2" type="ORF">M0R45_002312</name>
</gene>
<reference evidence="2 3" key="1">
    <citation type="journal article" date="2023" name="G3 (Bethesda)">
        <title>A chromosome-length genome assembly and annotation of blackberry (Rubus argutus, cv. 'Hillquist').</title>
        <authorList>
            <person name="Bruna T."/>
            <person name="Aryal R."/>
            <person name="Dudchenko O."/>
            <person name="Sargent D.J."/>
            <person name="Mead D."/>
            <person name="Buti M."/>
            <person name="Cavallini A."/>
            <person name="Hytonen T."/>
            <person name="Andres J."/>
            <person name="Pham M."/>
            <person name="Weisz D."/>
            <person name="Mascagni F."/>
            <person name="Usai G."/>
            <person name="Natali L."/>
            <person name="Bassil N."/>
            <person name="Fernandez G.E."/>
            <person name="Lomsadze A."/>
            <person name="Armour M."/>
            <person name="Olukolu B."/>
            <person name="Poorten T."/>
            <person name="Britton C."/>
            <person name="Davik J."/>
            <person name="Ashrafi H."/>
            <person name="Aiden E.L."/>
            <person name="Borodovsky M."/>
            <person name="Worthington M."/>
        </authorList>
    </citation>
    <scope>NUCLEOTIDE SEQUENCE [LARGE SCALE GENOMIC DNA]</scope>
    <source>
        <strain evidence="2">PI 553951</strain>
    </source>
</reference>
<proteinExistence type="predicted"/>
<organism evidence="2 3">
    <name type="scientific">Rubus argutus</name>
    <name type="common">Southern blackberry</name>
    <dbReference type="NCBI Taxonomy" id="59490"/>
    <lineage>
        <taxon>Eukaryota</taxon>
        <taxon>Viridiplantae</taxon>
        <taxon>Streptophyta</taxon>
        <taxon>Embryophyta</taxon>
        <taxon>Tracheophyta</taxon>
        <taxon>Spermatophyta</taxon>
        <taxon>Magnoliopsida</taxon>
        <taxon>eudicotyledons</taxon>
        <taxon>Gunneridae</taxon>
        <taxon>Pentapetalae</taxon>
        <taxon>rosids</taxon>
        <taxon>fabids</taxon>
        <taxon>Rosales</taxon>
        <taxon>Rosaceae</taxon>
        <taxon>Rosoideae</taxon>
        <taxon>Rosoideae incertae sedis</taxon>
        <taxon>Rubus</taxon>
    </lineage>
</organism>
<protein>
    <submittedName>
        <fullName evidence="2">Uncharacterized protein</fullName>
    </submittedName>
</protein>